<evidence type="ECO:0000259" key="1">
    <source>
        <dbReference type="Pfam" id="PF13358"/>
    </source>
</evidence>
<feature type="domain" description="Tc1-like transposase DDE" evidence="1">
    <location>
        <begin position="53"/>
        <end position="183"/>
    </location>
</feature>
<comment type="caution">
    <text evidence="2">The sequence shown here is derived from an EMBL/GenBank/DDBJ whole genome shotgun (WGS) entry which is preliminary data.</text>
</comment>
<name>A0ABQ8LDN9_LABRO</name>
<dbReference type="Proteomes" id="UP000830375">
    <property type="component" value="Unassembled WGS sequence"/>
</dbReference>
<dbReference type="InterPro" id="IPR038717">
    <property type="entry name" value="Tc1-like_DDE_dom"/>
</dbReference>
<keyword evidence="3" id="KW-1185">Reference proteome</keyword>
<sequence length="199" mass="22709">MVSQFVSLGYTIIGKTSDLTVVQKTIIDTLQKMGRPQTCIAKEAGCSQSAVSKQKIEWKEKLWGKKDAQPTERTAALRCLSSKIDSRIWEKKKWTFAQWSKVLFSDETKVLESGGRVEKLIAQVARIEQFLFKHDCAPMHKARSIKTWLDGFGVEELDWPTQNPDLNPIQHLWDELERRLQARPSRPTSGPDLTHAFIG</sequence>
<gene>
    <name evidence="2" type="ORF">H4Q32_018537</name>
</gene>
<protein>
    <submittedName>
        <fullName evidence="2">Transposable element Tc1 transposase</fullName>
    </submittedName>
</protein>
<dbReference type="InterPro" id="IPR036397">
    <property type="entry name" value="RNaseH_sf"/>
</dbReference>
<reference evidence="2 3" key="1">
    <citation type="submission" date="2022-01" db="EMBL/GenBank/DDBJ databases">
        <title>A high-quality chromosome-level genome assembly of rohu carp, Labeo rohita.</title>
        <authorList>
            <person name="Arick M.A. II"/>
            <person name="Hsu C.-Y."/>
            <person name="Magbanua Z."/>
            <person name="Pechanova O."/>
            <person name="Grover C."/>
            <person name="Miller E."/>
            <person name="Thrash A."/>
            <person name="Ezzel L."/>
            <person name="Alam S."/>
            <person name="Benzie J."/>
            <person name="Hamilton M."/>
            <person name="Karsi A."/>
            <person name="Lawrence M.L."/>
            <person name="Peterson D.G."/>
        </authorList>
    </citation>
    <scope>NUCLEOTIDE SEQUENCE [LARGE SCALE GENOMIC DNA]</scope>
    <source>
        <strain evidence="3">BAU-BD-2019</strain>
        <tissue evidence="2">Blood</tissue>
    </source>
</reference>
<organism evidence="2 3">
    <name type="scientific">Labeo rohita</name>
    <name type="common">Indian major carp</name>
    <name type="synonym">Cyprinus rohita</name>
    <dbReference type="NCBI Taxonomy" id="84645"/>
    <lineage>
        <taxon>Eukaryota</taxon>
        <taxon>Metazoa</taxon>
        <taxon>Chordata</taxon>
        <taxon>Craniata</taxon>
        <taxon>Vertebrata</taxon>
        <taxon>Euteleostomi</taxon>
        <taxon>Actinopterygii</taxon>
        <taxon>Neopterygii</taxon>
        <taxon>Teleostei</taxon>
        <taxon>Ostariophysi</taxon>
        <taxon>Cypriniformes</taxon>
        <taxon>Cyprinidae</taxon>
        <taxon>Labeoninae</taxon>
        <taxon>Labeonini</taxon>
        <taxon>Labeo</taxon>
    </lineage>
</organism>
<accession>A0ABQ8LDN9</accession>
<dbReference type="EMBL" id="JACTAM010000025">
    <property type="protein sequence ID" value="KAI2648434.1"/>
    <property type="molecule type" value="Genomic_DNA"/>
</dbReference>
<proteinExistence type="predicted"/>
<dbReference type="Pfam" id="PF13358">
    <property type="entry name" value="DDE_3"/>
    <property type="match status" value="1"/>
</dbReference>
<evidence type="ECO:0000313" key="3">
    <source>
        <dbReference type="Proteomes" id="UP000830375"/>
    </source>
</evidence>
<dbReference type="Gene3D" id="3.30.420.10">
    <property type="entry name" value="Ribonuclease H-like superfamily/Ribonuclease H"/>
    <property type="match status" value="1"/>
</dbReference>
<evidence type="ECO:0000313" key="2">
    <source>
        <dbReference type="EMBL" id="KAI2648434.1"/>
    </source>
</evidence>